<comment type="subcellular location">
    <subcellularLocation>
        <location evidence="1">Mitochondrion membrane</location>
        <topology evidence="1">Multi-pass membrane protein</topology>
    </subcellularLocation>
</comment>
<feature type="repeat" description="Solcar" evidence="10">
    <location>
        <begin position="1221"/>
        <end position="1306"/>
    </location>
</feature>
<dbReference type="InterPro" id="IPR018108">
    <property type="entry name" value="MCP_transmembrane"/>
</dbReference>
<keyword evidence="9" id="KW-0853">WD repeat</keyword>
<evidence type="ECO:0000256" key="3">
    <source>
        <dbReference type="ARBA" id="ARBA00022448"/>
    </source>
</evidence>
<dbReference type="InterPro" id="IPR056884">
    <property type="entry name" value="NPHP3-like_N"/>
</dbReference>
<evidence type="ECO:0000259" key="11">
    <source>
        <dbReference type="Pfam" id="PF24883"/>
    </source>
</evidence>
<feature type="domain" description="Nephrocystin 3-like N-terminal" evidence="11">
    <location>
        <begin position="2"/>
        <end position="138"/>
    </location>
</feature>
<dbReference type="Proteomes" id="UP000044841">
    <property type="component" value="Unassembled WGS sequence"/>
</dbReference>
<organism evidence="12 13">
    <name type="scientific">Rhizoctonia solani</name>
    <dbReference type="NCBI Taxonomy" id="456999"/>
    <lineage>
        <taxon>Eukaryota</taxon>
        <taxon>Fungi</taxon>
        <taxon>Dikarya</taxon>
        <taxon>Basidiomycota</taxon>
        <taxon>Agaricomycotina</taxon>
        <taxon>Agaricomycetes</taxon>
        <taxon>Cantharellales</taxon>
        <taxon>Ceratobasidiaceae</taxon>
        <taxon>Rhizoctonia</taxon>
    </lineage>
</organism>
<feature type="repeat" description="Solcar" evidence="10">
    <location>
        <begin position="1324"/>
        <end position="1411"/>
    </location>
</feature>
<dbReference type="Pfam" id="PF24883">
    <property type="entry name" value="NPHP3_N"/>
    <property type="match status" value="1"/>
</dbReference>
<dbReference type="PROSITE" id="PS50294">
    <property type="entry name" value="WD_REPEATS_REGION"/>
    <property type="match status" value="1"/>
</dbReference>
<evidence type="ECO:0000313" key="12">
    <source>
        <dbReference type="EMBL" id="CUA74423.1"/>
    </source>
</evidence>
<evidence type="ECO:0000256" key="8">
    <source>
        <dbReference type="ARBA" id="ARBA00023136"/>
    </source>
</evidence>
<dbReference type="SMART" id="SM00320">
    <property type="entry name" value="WD40"/>
    <property type="match status" value="6"/>
</dbReference>
<evidence type="ECO:0000313" key="13">
    <source>
        <dbReference type="Proteomes" id="UP000044841"/>
    </source>
</evidence>
<feature type="repeat" description="WD" evidence="9">
    <location>
        <begin position="1094"/>
        <end position="1128"/>
    </location>
</feature>
<protein>
    <submittedName>
        <fullName evidence="12">Putative mitochondrial carrier C4G9,20c [Schizosaccharomyces pombe 972h-]</fullName>
    </submittedName>
</protein>
<evidence type="ECO:0000256" key="5">
    <source>
        <dbReference type="ARBA" id="ARBA00022737"/>
    </source>
</evidence>
<evidence type="ECO:0000256" key="4">
    <source>
        <dbReference type="ARBA" id="ARBA00022692"/>
    </source>
</evidence>
<keyword evidence="4 10" id="KW-0812">Transmembrane</keyword>
<name>A0A0K6G719_9AGAM</name>
<comment type="similarity">
    <text evidence="2">Belongs to the mitochondrial carrier (TC 2.A.29) family.</text>
</comment>
<dbReference type="GO" id="GO:1990575">
    <property type="term" value="P:mitochondrial L-ornithine transmembrane transport"/>
    <property type="evidence" value="ECO:0007669"/>
    <property type="project" value="TreeGrafter"/>
</dbReference>
<dbReference type="SUPFAM" id="SSF82171">
    <property type="entry name" value="DPP6 N-terminal domain-like"/>
    <property type="match status" value="1"/>
</dbReference>
<evidence type="ECO:0000256" key="1">
    <source>
        <dbReference type="ARBA" id="ARBA00004225"/>
    </source>
</evidence>
<keyword evidence="3" id="KW-0813">Transport</keyword>
<dbReference type="Pfam" id="PF00400">
    <property type="entry name" value="WD40"/>
    <property type="match status" value="3"/>
</dbReference>
<reference evidence="12 13" key="1">
    <citation type="submission" date="2015-07" db="EMBL/GenBank/DDBJ databases">
        <authorList>
            <person name="Noorani M."/>
        </authorList>
    </citation>
    <scope>NUCLEOTIDE SEQUENCE [LARGE SCALE GENOMIC DNA]</scope>
    <source>
        <strain evidence="12">BBA 69670</strain>
    </source>
</reference>
<dbReference type="PANTHER" id="PTHR45624">
    <property type="entry name" value="MITOCHONDRIAL BASIC AMINO ACIDS TRANSPORTER-RELATED"/>
    <property type="match status" value="1"/>
</dbReference>
<dbReference type="InterPro" id="IPR050567">
    <property type="entry name" value="Mitochondrial_Carrier"/>
</dbReference>
<feature type="repeat" description="WD" evidence="9">
    <location>
        <begin position="822"/>
        <end position="862"/>
    </location>
</feature>
<dbReference type="PROSITE" id="PS50920">
    <property type="entry name" value="SOLCAR"/>
    <property type="match status" value="3"/>
</dbReference>
<dbReference type="InterPro" id="IPR011047">
    <property type="entry name" value="Quinoprotein_ADH-like_sf"/>
</dbReference>
<dbReference type="Gene3D" id="2.130.10.10">
    <property type="entry name" value="YVTN repeat-like/Quinoprotein amine dehydrogenase"/>
    <property type="match status" value="3"/>
</dbReference>
<keyword evidence="7" id="KW-0496">Mitochondrion</keyword>
<evidence type="ECO:0000256" key="10">
    <source>
        <dbReference type="PROSITE-ProRule" id="PRU00282"/>
    </source>
</evidence>
<proteinExistence type="inferred from homology"/>
<dbReference type="SUPFAM" id="SSF50998">
    <property type="entry name" value="Quinoprotein alcohol dehydrogenase-like"/>
    <property type="match status" value="1"/>
</dbReference>
<dbReference type="PROSITE" id="PS50082">
    <property type="entry name" value="WD_REPEATS_2"/>
    <property type="match status" value="2"/>
</dbReference>
<dbReference type="InterPro" id="IPR001680">
    <property type="entry name" value="WD40_rpt"/>
</dbReference>
<dbReference type="PANTHER" id="PTHR45624:SF12">
    <property type="entry name" value="MITOCHONDRIAL ORNITHINE TRANSPORTER 1"/>
    <property type="match status" value="1"/>
</dbReference>
<keyword evidence="5" id="KW-0677">Repeat</keyword>
<keyword evidence="8 10" id="KW-0472">Membrane</keyword>
<dbReference type="Gene3D" id="1.50.40.10">
    <property type="entry name" value="Mitochondrial carrier domain"/>
    <property type="match status" value="2"/>
</dbReference>
<dbReference type="Pfam" id="PF00153">
    <property type="entry name" value="Mito_carr"/>
    <property type="match status" value="3"/>
</dbReference>
<dbReference type="InterPro" id="IPR023395">
    <property type="entry name" value="MCP_dom_sf"/>
</dbReference>
<evidence type="ECO:0000256" key="9">
    <source>
        <dbReference type="PROSITE-ProRule" id="PRU00221"/>
    </source>
</evidence>
<dbReference type="InterPro" id="IPR015943">
    <property type="entry name" value="WD40/YVTN_repeat-like_dom_sf"/>
</dbReference>
<dbReference type="GO" id="GO:0031966">
    <property type="term" value="C:mitochondrial membrane"/>
    <property type="evidence" value="ECO:0007669"/>
    <property type="project" value="UniProtKB-SubCell"/>
</dbReference>
<evidence type="ECO:0000256" key="2">
    <source>
        <dbReference type="ARBA" id="ARBA00006375"/>
    </source>
</evidence>
<evidence type="ECO:0000256" key="6">
    <source>
        <dbReference type="ARBA" id="ARBA00022989"/>
    </source>
</evidence>
<evidence type="ECO:0000256" key="7">
    <source>
        <dbReference type="ARBA" id="ARBA00023128"/>
    </source>
</evidence>
<gene>
    <name evidence="12" type="ORF">RSOLAG22IIIB_05532</name>
</gene>
<keyword evidence="13" id="KW-1185">Reference proteome</keyword>
<feature type="repeat" description="Solcar" evidence="10">
    <location>
        <begin position="1423"/>
        <end position="1513"/>
    </location>
</feature>
<keyword evidence="6" id="KW-1133">Transmembrane helix</keyword>
<dbReference type="EMBL" id="CYGV01001445">
    <property type="protein sequence ID" value="CUA74423.1"/>
    <property type="molecule type" value="Genomic_DNA"/>
</dbReference>
<dbReference type="SUPFAM" id="SSF103506">
    <property type="entry name" value="Mitochondrial carrier"/>
    <property type="match status" value="1"/>
</dbReference>
<accession>A0A0K6G719</accession>
<dbReference type="GO" id="GO:0000064">
    <property type="term" value="F:L-ornithine transmembrane transporter activity"/>
    <property type="evidence" value="ECO:0007669"/>
    <property type="project" value="TreeGrafter"/>
</dbReference>
<sequence length="1517" mass="167048">MAGTGKTTVAYSLCERLDANRQLGASFFCSRLLPECRDVNLIIPSIAYQLARSSRPFRFVLAGVLENDPDVHTRLPDIQFSSLLAQPLLTIKDTLPDNLTLVIDALDECDNKESTGRILDLLLVKGSALPVKFIVSSRPEPEIRDEMVKQNNQVNSRVVLHELDRCAVQVDVEIYLRAALAQMKPTEEQISKLVERTGVLFIYAATAVRYISYDKFNRNPHARVANVLESSSKSENKHKELDELYSTVLRAALEDPKLDSEEQEDLRLVLHTIICAQEPLTVQALSKLLQMSDTERVYSALRPLWSVLHISGMSELVTTLHASFTDYMLDPSRSNQYHCDRRAHNQTIAQLCFDCFRDVRPQFNICRLESSHTPDDKVEGLEERIKSAISTELFYAARYWAIHLQHATGSPDLIWQLEEFLSTRLLLWMEVMNLKKCTGFMPELLRLVEKWEAKRSTELDALIHDAWRFTLTFALGAAAESTPHIYISMLPFWPELNPVSNRYKRRAQGLINAGGTAISRREHALLATWSFDKSISSPVFSPDSAQIAVGVGAQVHVLNSSTGQAICPPFESHRISISSIQFSHDGSRIVSSDRLTVYVWSTQSGKIILGPLSGGVQSYITEVGFAADGTSIISLCIDRIPARQMAIVIWNALGGKRIIKPPNLVDMVPSAASIADSPDNPLAVFICGQEALVYGSQGVWAQRKLITVTDDSDKPLWKVVISPDGNRLATFRDLNAYLWDLEAGTIPNIVFPSGFHFVANLSDGIRAWDARNGSLVLGPLQAHEAVASPRFSLDGTYIICSTFNEKLCLWDARGTHTILDALPGHTKRVFSVMFSPDGTRLKSGSLGGMSIWDAESGELVLGPFQLTTALRPSLITFSPEGNHITMPQSNGIVLLDAQTGNITLGPFRGNVDLSLYSVAVSLGGTYIAICEASQNEFLKPCNVQVMATDTGKILWSMQLVQVISAFPIFSRDGAQLAIRSRREYSDVNRETLCLYDANSGKLLKQIFGSLPQLSSDGTQIVCIIESRIIAQDTKAGEQLSGPLLEGYTKVHMHKDFPYLQGGFSPDCTHVALITNGLNICIWDARNGRRVLGPVKWHTSVVNSVAFSPDGTRIVSGSDDCTIRVTDVQVIPDLDPGSSPDDFGEWFLREDGWVVNESSKLLVWMPPNLRTSLMFPRTKLLISRNVMGQMLPTNLTDNRETTSSSSSILTHFNPNVYASKMNKTAKDLTAGTVGGVAQVLVGQPFDIVKVRMQTASPGTYKGMVDCATGILKNEGPLAFYKGTLTPLLGIGLCVSIQFAALEGTKRAFADMNKKNGTGGPDGATLSGGQLLVAGAVAGLANSVVSGPVEHIRIRLQTQPHHAKLYDGPLDAVRKIYRSNGVAGIFKGQNPTLLREATGYASYFWAYEKLMQREMRVNNCRREDIAPTKAILFGAAAGYALWGVIFPIDMIKSRIQTDGFSFVTGQKYKSGTDAARQIWKAEGMAAFTRGLIPILIRSPFANGATFLGFEMASRFLNKY</sequence>